<dbReference type="InParanoid" id="A0A2V0P5Y8"/>
<protein>
    <recommendedName>
        <fullName evidence="3">Ubiquitin thioesterase OTU</fullName>
        <ecNumber evidence="3">3.4.19.12</ecNumber>
    </recommendedName>
</protein>
<organism evidence="6 7">
    <name type="scientific">Raphidocelis subcapitata</name>
    <dbReference type="NCBI Taxonomy" id="307507"/>
    <lineage>
        <taxon>Eukaryota</taxon>
        <taxon>Viridiplantae</taxon>
        <taxon>Chlorophyta</taxon>
        <taxon>core chlorophytes</taxon>
        <taxon>Chlorophyceae</taxon>
        <taxon>CS clade</taxon>
        <taxon>Sphaeropleales</taxon>
        <taxon>Selenastraceae</taxon>
        <taxon>Raphidocelis</taxon>
    </lineage>
</organism>
<keyword evidence="2 3" id="KW-0378">Hydrolase</keyword>
<dbReference type="CDD" id="cd22746">
    <property type="entry name" value="OTU_plant_OTU3_4-like"/>
    <property type="match status" value="1"/>
</dbReference>
<dbReference type="OrthoDB" id="409956at2759"/>
<comment type="subcellular location">
    <subcellularLocation>
        <location evidence="3">Cytoplasm</location>
    </subcellularLocation>
</comment>
<keyword evidence="3" id="KW-0645">Protease</keyword>
<dbReference type="PANTHER" id="PTHR13312">
    <property type="entry name" value="HIV-INDUCED PROTEIN-7-LIKE PROTEASE"/>
    <property type="match status" value="1"/>
</dbReference>
<evidence type="ECO:0000259" key="5">
    <source>
        <dbReference type="PROSITE" id="PS50802"/>
    </source>
</evidence>
<dbReference type="InterPro" id="IPR038765">
    <property type="entry name" value="Papain-like_cys_pep_sf"/>
</dbReference>
<dbReference type="Gene3D" id="3.90.70.80">
    <property type="match status" value="1"/>
</dbReference>
<reference evidence="6 7" key="1">
    <citation type="journal article" date="2018" name="Sci. Rep.">
        <title>Raphidocelis subcapitata (=Pseudokirchneriella subcapitata) provides an insight into genome evolution and environmental adaptations in the Sphaeropleales.</title>
        <authorList>
            <person name="Suzuki S."/>
            <person name="Yamaguchi H."/>
            <person name="Nakajima N."/>
            <person name="Kawachi M."/>
        </authorList>
    </citation>
    <scope>NUCLEOTIDE SEQUENCE [LARGE SCALE GENOMIC DNA]</scope>
    <source>
        <strain evidence="6 7">NIES-35</strain>
    </source>
</reference>
<dbReference type="GO" id="GO:0036503">
    <property type="term" value="P:ERAD pathway"/>
    <property type="evidence" value="ECO:0007669"/>
    <property type="project" value="TreeGrafter"/>
</dbReference>
<keyword evidence="3" id="KW-0833">Ubl conjugation pathway</keyword>
<dbReference type="GO" id="GO:0004843">
    <property type="term" value="F:cysteine-type deubiquitinase activity"/>
    <property type="evidence" value="ECO:0007669"/>
    <property type="project" value="UniProtKB-UniRule"/>
</dbReference>
<dbReference type="PROSITE" id="PS50802">
    <property type="entry name" value="OTU"/>
    <property type="match status" value="1"/>
</dbReference>
<dbReference type="STRING" id="307507.A0A2V0P5Y8"/>
<name>A0A2V0P5Y8_9CHLO</name>
<evidence type="ECO:0000256" key="4">
    <source>
        <dbReference type="SAM" id="MobiDB-lite"/>
    </source>
</evidence>
<feature type="region of interest" description="Disordered" evidence="4">
    <location>
        <begin position="1"/>
        <end position="82"/>
    </location>
</feature>
<keyword evidence="7" id="KW-1185">Reference proteome</keyword>
<dbReference type="GO" id="GO:0016579">
    <property type="term" value="P:protein deubiquitination"/>
    <property type="evidence" value="ECO:0007669"/>
    <property type="project" value="TreeGrafter"/>
</dbReference>
<feature type="compositionally biased region" description="Low complexity" evidence="4">
    <location>
        <begin position="71"/>
        <end position="82"/>
    </location>
</feature>
<dbReference type="FunCoup" id="A0A2V0P5Y8">
    <property type="interactions" value="646"/>
</dbReference>
<dbReference type="AlphaFoldDB" id="A0A2V0P5Y8"/>
<evidence type="ECO:0000256" key="1">
    <source>
        <dbReference type="ARBA" id="ARBA00000707"/>
    </source>
</evidence>
<dbReference type="GO" id="GO:0005829">
    <property type="term" value="C:cytosol"/>
    <property type="evidence" value="ECO:0007669"/>
    <property type="project" value="TreeGrafter"/>
</dbReference>
<dbReference type="Pfam" id="PF02338">
    <property type="entry name" value="OTU"/>
    <property type="match status" value="1"/>
</dbReference>
<comment type="function">
    <text evidence="3">Hydrolase that can remove conjugated ubiquitin from proteins and may therefore play an important regulatory role at the level of protein turnover by preventing degradation.</text>
</comment>
<evidence type="ECO:0000313" key="7">
    <source>
        <dbReference type="Proteomes" id="UP000247498"/>
    </source>
</evidence>
<dbReference type="InterPro" id="IPR003323">
    <property type="entry name" value="OTU_dom"/>
</dbReference>
<feature type="domain" description="OTU" evidence="5">
    <location>
        <begin position="102"/>
        <end position="243"/>
    </location>
</feature>
<comment type="caution">
    <text evidence="6">The sequence shown here is derived from an EMBL/GenBank/DDBJ whole genome shotgun (WGS) entry which is preliminary data.</text>
</comment>
<gene>
    <name evidence="6" type="ORF">Rsub_08312</name>
</gene>
<keyword evidence="3" id="KW-0963">Cytoplasm</keyword>
<comment type="catalytic activity">
    <reaction evidence="1 3">
        <text>Thiol-dependent hydrolysis of ester, thioester, amide, peptide and isopeptide bonds formed by the C-terminal Gly of ubiquitin (a 76-residue protein attached to proteins as an intracellular targeting signal).</text>
        <dbReference type="EC" id="3.4.19.12"/>
    </reaction>
</comment>
<sequence>MRGAIPRNHRAVAPAGLRSSSAPAAPLPPRRHARAPPPPAALPSGSPPPHQQPAWPVAFELPSSPPRRSPSPDAAAAAAAGPVTRARLRELHALHRAPPAGFTRVGVKGDGACMFRSLVQGNALLRTGSLMPSEEEAAAAQQLRAGVVERLRACQSDIEPFIPGIVDGVESFDAYCDRMARPGTWGGEPELAMAIHVLGRPIGVWSPGPGGPSHIITYGEESFTEPPLHVLWSGSHYDLLIPVAPRSKL</sequence>
<evidence type="ECO:0000256" key="2">
    <source>
        <dbReference type="ARBA" id="ARBA00022801"/>
    </source>
</evidence>
<dbReference type="SUPFAM" id="SSF54001">
    <property type="entry name" value="Cysteine proteinases"/>
    <property type="match status" value="1"/>
</dbReference>
<dbReference type="Proteomes" id="UP000247498">
    <property type="component" value="Unassembled WGS sequence"/>
</dbReference>
<dbReference type="EC" id="3.4.19.12" evidence="3"/>
<proteinExistence type="predicted"/>
<accession>A0A2V0P5Y8</accession>
<evidence type="ECO:0000313" key="6">
    <source>
        <dbReference type="EMBL" id="GBF95281.1"/>
    </source>
</evidence>
<dbReference type="PANTHER" id="PTHR13312:SF6">
    <property type="entry name" value="UBIQUITIN THIOESTERASE OTU"/>
    <property type="match status" value="1"/>
</dbReference>
<feature type="compositionally biased region" description="Low complexity" evidence="4">
    <location>
        <begin position="13"/>
        <end position="24"/>
    </location>
</feature>
<dbReference type="EMBL" id="BDRX01000062">
    <property type="protein sequence ID" value="GBF95281.1"/>
    <property type="molecule type" value="Genomic_DNA"/>
</dbReference>
<feature type="compositionally biased region" description="Pro residues" evidence="4">
    <location>
        <begin position="35"/>
        <end position="51"/>
    </location>
</feature>
<evidence type="ECO:0000256" key="3">
    <source>
        <dbReference type="RuleBase" id="RU367104"/>
    </source>
</evidence>
<dbReference type="GO" id="GO:0030968">
    <property type="term" value="P:endoplasmic reticulum unfolded protein response"/>
    <property type="evidence" value="ECO:0007669"/>
    <property type="project" value="TreeGrafter"/>
</dbReference>
<dbReference type="GO" id="GO:0005634">
    <property type="term" value="C:nucleus"/>
    <property type="evidence" value="ECO:0007669"/>
    <property type="project" value="TreeGrafter"/>
</dbReference>
<keyword evidence="3" id="KW-0788">Thiol protease</keyword>